<protein>
    <submittedName>
        <fullName evidence="3">HD superfamily phosphohydrolase</fullName>
    </submittedName>
</protein>
<dbReference type="PANTHER" id="PTHR11373">
    <property type="entry name" value="DEOXYNUCLEOSIDE TRIPHOSPHATE TRIPHOSPHOHYDROLASE"/>
    <property type="match status" value="1"/>
</dbReference>
<dbReference type="Proteomes" id="UP000319949">
    <property type="component" value="Unassembled WGS sequence"/>
</dbReference>
<feature type="domain" description="HD/PDEase" evidence="2">
    <location>
        <begin position="90"/>
        <end position="279"/>
    </location>
</feature>
<comment type="caution">
    <text evidence="3">The sequence shown here is derived from an EMBL/GenBank/DDBJ whole genome shotgun (WGS) entry which is preliminary data.</text>
</comment>
<dbReference type="AlphaFoldDB" id="A0A560EDD1"/>
<evidence type="ECO:0000259" key="2">
    <source>
        <dbReference type="SMART" id="SM00471"/>
    </source>
</evidence>
<accession>A0A560EDD1</accession>
<dbReference type="RefSeq" id="WP_145657882.1">
    <property type="nucleotide sequence ID" value="NZ_VITK01000001.1"/>
</dbReference>
<dbReference type="EMBL" id="VITK01000001">
    <property type="protein sequence ID" value="TWB07386.1"/>
    <property type="molecule type" value="Genomic_DNA"/>
</dbReference>
<gene>
    <name evidence="3" type="ORF">FBZ96_1011208</name>
</gene>
<dbReference type="Gene3D" id="1.10.3210.10">
    <property type="entry name" value="Hypothetical protein af1432"/>
    <property type="match status" value="1"/>
</dbReference>
<feature type="compositionally biased region" description="Basic and acidic residues" evidence="1">
    <location>
        <begin position="1"/>
        <end position="17"/>
    </location>
</feature>
<organism evidence="3 4">
    <name type="scientific">Bradyrhizobium stylosanthis</name>
    <dbReference type="NCBI Taxonomy" id="1803665"/>
    <lineage>
        <taxon>Bacteria</taxon>
        <taxon>Pseudomonadati</taxon>
        <taxon>Pseudomonadota</taxon>
        <taxon>Alphaproteobacteria</taxon>
        <taxon>Hyphomicrobiales</taxon>
        <taxon>Nitrobacteraceae</taxon>
        <taxon>Bradyrhizobium</taxon>
    </lineage>
</organism>
<dbReference type="GO" id="GO:0006203">
    <property type="term" value="P:dGTP catabolic process"/>
    <property type="evidence" value="ECO:0007669"/>
    <property type="project" value="TreeGrafter"/>
</dbReference>
<name>A0A560EDD1_9BRAD</name>
<keyword evidence="4" id="KW-1185">Reference proteome</keyword>
<proteinExistence type="predicted"/>
<sequence>MVERLDPGKRDDEKSDSRPSGAEEFPFERPPRLPQKWQRSTRAERQEFFLPVSGFIWFYPEEVKVIDHPAFQRLSRINQLGQAHLVFRGATHKRIEHVMGVVSVISKMISATRINSEKNAIRKGPRSSAALSPHEERFLRLGALLHDIGHIAAGHTLEDELALLGKHDADQRLSLVFSKDNWDVPDNVEPESLETLVDRLYANYVTPKLRDAGLSPTDIVRLLIRKPPADAEHDPFKSKQEVLLESSEIRFSVCSNMIGNTICADLLDYIYRDWYHVGKMRSVDDRIFQYMEIRRKFEGHQHPRQNMLAPSETELPPSSDDRFVISLGRETKVRTDGVSAILNLLEWRYELAEAVLFHRTKVAAGAMLDRALFELWETVDEKALLDRLLEVSDEQLIDLALSEATAKLKKKESDDRFRVARGLLQNLKHRRIYAVLAAFNHTNLIHNKIEIAKRDYGGLGGQEKIAAANRTNAARNLEKDFELPPGSLAIYCSTVKPKIAEVSISVDDSVMRFADYEDEHDDLLSGGHLKAQINRFDRMWRIQFFIEDSALESLGEEGALNLRRAISDILLSDDDPTTLRARVQQFAKAYVHDQIQGGKNSVSYVAEMPDAAWRDETVARKYPNGADCIRNFIRRRS</sequence>
<dbReference type="GO" id="GO:0008832">
    <property type="term" value="F:dGTPase activity"/>
    <property type="evidence" value="ECO:0007669"/>
    <property type="project" value="TreeGrafter"/>
</dbReference>
<feature type="region of interest" description="Disordered" evidence="1">
    <location>
        <begin position="1"/>
        <end position="38"/>
    </location>
</feature>
<dbReference type="SUPFAM" id="SSF109604">
    <property type="entry name" value="HD-domain/PDEase-like"/>
    <property type="match status" value="1"/>
</dbReference>
<keyword evidence="3" id="KW-0378">Hydrolase</keyword>
<dbReference type="PANTHER" id="PTHR11373:SF4">
    <property type="entry name" value="DEOXYNUCLEOSIDE TRIPHOSPHATE TRIPHOSPHOHYDROLASE SAMHD1"/>
    <property type="match status" value="1"/>
</dbReference>
<evidence type="ECO:0000313" key="4">
    <source>
        <dbReference type="Proteomes" id="UP000319949"/>
    </source>
</evidence>
<reference evidence="3 4" key="1">
    <citation type="submission" date="2019-06" db="EMBL/GenBank/DDBJ databases">
        <title>Genomic Encyclopedia of Type Strains, Phase IV (KMG-V): Genome sequencing to study the core and pangenomes of soil and plant-associated prokaryotes.</title>
        <authorList>
            <person name="Whitman W."/>
        </authorList>
    </citation>
    <scope>NUCLEOTIDE SEQUENCE [LARGE SCALE GENOMIC DNA]</scope>
    <source>
        <strain evidence="3 4">BR 510</strain>
    </source>
</reference>
<dbReference type="OrthoDB" id="9803619at2"/>
<evidence type="ECO:0000256" key="1">
    <source>
        <dbReference type="SAM" id="MobiDB-lite"/>
    </source>
</evidence>
<dbReference type="InterPro" id="IPR003607">
    <property type="entry name" value="HD/PDEase_dom"/>
</dbReference>
<dbReference type="InterPro" id="IPR050135">
    <property type="entry name" value="dGTPase-like"/>
</dbReference>
<dbReference type="SMART" id="SM00471">
    <property type="entry name" value="HDc"/>
    <property type="match status" value="1"/>
</dbReference>
<evidence type="ECO:0000313" key="3">
    <source>
        <dbReference type="EMBL" id="TWB07386.1"/>
    </source>
</evidence>